<dbReference type="InterPro" id="IPR006016">
    <property type="entry name" value="UspA"/>
</dbReference>
<dbReference type="CDD" id="cd00293">
    <property type="entry name" value="USP-like"/>
    <property type="match status" value="1"/>
</dbReference>
<dbReference type="RefSeq" id="WP_331931907.1">
    <property type="nucleotide sequence ID" value="NZ_JBEPLU010000003.1"/>
</dbReference>
<evidence type="ECO:0000256" key="2">
    <source>
        <dbReference type="PIRNR" id="PIRNR006276"/>
    </source>
</evidence>
<sequence>MYKHILISTDGSDVAQKGVDQGLDLAKAIGARVTLITVTEPFPIYASAAGGWVPAEMANYDEIQKEHAQRILGRVKEAADKLGVTNETLHVPNTPPAEAIIEAAKSRGCDLITMGSHGRRGLGRLLLGSQTSEVLSHAPVPVLVVR</sequence>
<reference evidence="4 5" key="1">
    <citation type="submission" date="2024-06" db="EMBL/GenBank/DDBJ databases">
        <title>Genomic Encyclopedia of Type Strains, Phase IV (KMG-IV): sequencing the most valuable type-strain genomes for metagenomic binning, comparative biology and taxonomic classification.</title>
        <authorList>
            <person name="Goeker M."/>
        </authorList>
    </citation>
    <scope>NUCLEOTIDE SEQUENCE [LARGE SCALE GENOMIC DNA]</scope>
    <source>
        <strain evidence="4 5">DSM 17809</strain>
    </source>
</reference>
<comment type="caution">
    <text evidence="4">The sequence shown here is derived from an EMBL/GenBank/DDBJ whole genome shotgun (WGS) entry which is preliminary data.</text>
</comment>
<dbReference type="InterPro" id="IPR006015">
    <property type="entry name" value="Universal_stress_UspA"/>
</dbReference>
<evidence type="ECO:0000313" key="4">
    <source>
        <dbReference type="EMBL" id="MET3528374.1"/>
    </source>
</evidence>
<dbReference type="PANTHER" id="PTHR46268">
    <property type="entry name" value="STRESS RESPONSE PROTEIN NHAX"/>
    <property type="match status" value="1"/>
</dbReference>
<dbReference type="Gene3D" id="3.40.50.620">
    <property type="entry name" value="HUPs"/>
    <property type="match status" value="1"/>
</dbReference>
<keyword evidence="2" id="KW-0963">Cytoplasm</keyword>
<organism evidence="4 5">
    <name type="scientific">Phenylobacterium koreense</name>
    <dbReference type="NCBI Taxonomy" id="266125"/>
    <lineage>
        <taxon>Bacteria</taxon>
        <taxon>Pseudomonadati</taxon>
        <taxon>Pseudomonadota</taxon>
        <taxon>Alphaproteobacteria</taxon>
        <taxon>Caulobacterales</taxon>
        <taxon>Caulobacteraceae</taxon>
        <taxon>Phenylobacterium</taxon>
    </lineage>
</organism>
<dbReference type="InterPro" id="IPR014729">
    <property type="entry name" value="Rossmann-like_a/b/a_fold"/>
</dbReference>
<dbReference type="SUPFAM" id="SSF52402">
    <property type="entry name" value="Adenine nucleotide alpha hydrolases-like"/>
    <property type="match status" value="1"/>
</dbReference>
<protein>
    <recommendedName>
        <fullName evidence="2">Universal stress protein</fullName>
    </recommendedName>
</protein>
<evidence type="ECO:0000259" key="3">
    <source>
        <dbReference type="Pfam" id="PF00582"/>
    </source>
</evidence>
<feature type="domain" description="UspA" evidence="3">
    <location>
        <begin position="1"/>
        <end position="146"/>
    </location>
</feature>
<evidence type="ECO:0000313" key="5">
    <source>
        <dbReference type="Proteomes" id="UP001549110"/>
    </source>
</evidence>
<dbReference type="Pfam" id="PF00582">
    <property type="entry name" value="Usp"/>
    <property type="match status" value="1"/>
</dbReference>
<keyword evidence="5" id="KW-1185">Reference proteome</keyword>
<dbReference type="Proteomes" id="UP001549110">
    <property type="component" value="Unassembled WGS sequence"/>
</dbReference>
<dbReference type="PANTHER" id="PTHR46268:SF15">
    <property type="entry name" value="UNIVERSAL STRESS PROTEIN HP_0031"/>
    <property type="match status" value="1"/>
</dbReference>
<gene>
    <name evidence="4" type="ORF">ABID41_003513</name>
</gene>
<evidence type="ECO:0000256" key="1">
    <source>
        <dbReference type="ARBA" id="ARBA00008791"/>
    </source>
</evidence>
<dbReference type="EMBL" id="JBEPLU010000003">
    <property type="protein sequence ID" value="MET3528374.1"/>
    <property type="molecule type" value="Genomic_DNA"/>
</dbReference>
<accession>A0ABV2EMU0</accession>
<proteinExistence type="inferred from homology"/>
<comment type="similarity">
    <text evidence="1 2">Belongs to the universal stress protein A family.</text>
</comment>
<dbReference type="PRINTS" id="PR01438">
    <property type="entry name" value="UNVRSLSTRESS"/>
</dbReference>
<dbReference type="PIRSF" id="PIRSF006276">
    <property type="entry name" value="UspA"/>
    <property type="match status" value="1"/>
</dbReference>
<comment type="subcellular location">
    <subcellularLocation>
        <location evidence="2">Cytoplasm</location>
    </subcellularLocation>
</comment>
<name>A0ABV2EMU0_9CAUL</name>